<dbReference type="EMBL" id="HG001769">
    <property type="protein sequence ID" value="CDF36262.1"/>
    <property type="molecule type" value="Genomic_DNA"/>
</dbReference>
<dbReference type="GeneID" id="17323798"/>
<dbReference type="Proteomes" id="UP000012073">
    <property type="component" value="Unassembled WGS sequence"/>
</dbReference>
<gene>
    <name evidence="1" type="ORF">CHC_T00004627001</name>
</gene>
<evidence type="ECO:0000313" key="2">
    <source>
        <dbReference type="Proteomes" id="UP000012073"/>
    </source>
</evidence>
<keyword evidence="2" id="KW-1185">Reference proteome</keyword>
<reference evidence="2" key="1">
    <citation type="journal article" date="2013" name="Proc. Natl. Acad. Sci. U.S.A.">
        <title>Genome structure and metabolic features in the red seaweed Chondrus crispus shed light on evolution of the Archaeplastida.</title>
        <authorList>
            <person name="Collen J."/>
            <person name="Porcel B."/>
            <person name="Carre W."/>
            <person name="Ball S.G."/>
            <person name="Chaparro C."/>
            <person name="Tonon T."/>
            <person name="Barbeyron T."/>
            <person name="Michel G."/>
            <person name="Noel B."/>
            <person name="Valentin K."/>
            <person name="Elias M."/>
            <person name="Artiguenave F."/>
            <person name="Arun A."/>
            <person name="Aury J.M."/>
            <person name="Barbosa-Neto J.F."/>
            <person name="Bothwell J.H."/>
            <person name="Bouget F.Y."/>
            <person name="Brillet L."/>
            <person name="Cabello-Hurtado F."/>
            <person name="Capella-Gutierrez S."/>
            <person name="Charrier B."/>
            <person name="Cladiere L."/>
            <person name="Cock J.M."/>
            <person name="Coelho S.M."/>
            <person name="Colleoni C."/>
            <person name="Czjzek M."/>
            <person name="Da Silva C."/>
            <person name="Delage L."/>
            <person name="Denoeud F."/>
            <person name="Deschamps P."/>
            <person name="Dittami S.M."/>
            <person name="Gabaldon T."/>
            <person name="Gachon C.M."/>
            <person name="Groisillier A."/>
            <person name="Herve C."/>
            <person name="Jabbari K."/>
            <person name="Katinka M."/>
            <person name="Kloareg B."/>
            <person name="Kowalczyk N."/>
            <person name="Labadie K."/>
            <person name="Leblanc C."/>
            <person name="Lopez P.J."/>
            <person name="McLachlan D.H."/>
            <person name="Meslet-Cladiere L."/>
            <person name="Moustafa A."/>
            <person name="Nehr Z."/>
            <person name="Nyvall Collen P."/>
            <person name="Panaud O."/>
            <person name="Partensky F."/>
            <person name="Poulain J."/>
            <person name="Rensing S.A."/>
            <person name="Rousvoal S."/>
            <person name="Samson G."/>
            <person name="Symeonidi A."/>
            <person name="Weissenbach J."/>
            <person name="Zambounis A."/>
            <person name="Wincker P."/>
            <person name="Boyen C."/>
        </authorList>
    </citation>
    <scope>NUCLEOTIDE SEQUENCE [LARGE SCALE GENOMIC DNA]</scope>
    <source>
        <strain evidence="2">cv. Stackhouse</strain>
    </source>
</reference>
<dbReference type="RefSeq" id="XP_005716081.1">
    <property type="nucleotide sequence ID" value="XM_005716024.1"/>
</dbReference>
<proteinExistence type="predicted"/>
<name>R7QCM2_CHOCR</name>
<dbReference type="PhylomeDB" id="R7QCM2"/>
<accession>R7QCM2</accession>
<sequence length="31" mass="3428">MESVATNVLYESTPLAVAYRISAIEFNLDPI</sequence>
<dbReference type="KEGG" id="ccp:CHC_T00004627001"/>
<dbReference type="Gramene" id="CDF36262">
    <property type="protein sequence ID" value="CDF36262"/>
    <property type="gene ID" value="CHC_T00004627001"/>
</dbReference>
<organism evidence="1 2">
    <name type="scientific">Chondrus crispus</name>
    <name type="common">Carrageen Irish moss</name>
    <name type="synonym">Polymorpha crispa</name>
    <dbReference type="NCBI Taxonomy" id="2769"/>
    <lineage>
        <taxon>Eukaryota</taxon>
        <taxon>Rhodophyta</taxon>
        <taxon>Florideophyceae</taxon>
        <taxon>Rhodymeniophycidae</taxon>
        <taxon>Gigartinales</taxon>
        <taxon>Gigartinaceae</taxon>
        <taxon>Chondrus</taxon>
    </lineage>
</organism>
<dbReference type="AlphaFoldDB" id="R7QCM2"/>
<protein>
    <submittedName>
        <fullName evidence="1">Uncharacterized protein</fullName>
    </submittedName>
</protein>
<evidence type="ECO:0000313" key="1">
    <source>
        <dbReference type="EMBL" id="CDF36262.1"/>
    </source>
</evidence>